<accession>A0AAW1T779</accession>
<gene>
    <name evidence="2" type="ORF">WJX84_002733</name>
</gene>
<dbReference type="SUPFAM" id="SSF52799">
    <property type="entry name" value="(Phosphotyrosine protein) phosphatases II"/>
    <property type="match status" value="1"/>
</dbReference>
<dbReference type="PROSITE" id="PS50056">
    <property type="entry name" value="TYR_PHOSPHATASE_2"/>
    <property type="match status" value="1"/>
</dbReference>
<protein>
    <recommendedName>
        <fullName evidence="1">Tyrosine specific protein phosphatases domain-containing protein</fullName>
    </recommendedName>
</protein>
<dbReference type="Pfam" id="PF13350">
    <property type="entry name" value="Y_phosphatase3"/>
    <property type="match status" value="1"/>
</dbReference>
<evidence type="ECO:0000313" key="2">
    <source>
        <dbReference type="EMBL" id="KAK9864930.1"/>
    </source>
</evidence>
<dbReference type="Gene3D" id="3.90.190.10">
    <property type="entry name" value="Protein tyrosine phosphatase superfamily"/>
    <property type="match status" value="1"/>
</dbReference>
<dbReference type="InterPro" id="IPR016130">
    <property type="entry name" value="Tyr_Pase_AS"/>
</dbReference>
<dbReference type="Proteomes" id="UP001485043">
    <property type="component" value="Unassembled WGS sequence"/>
</dbReference>
<dbReference type="EMBL" id="JALJOV010000301">
    <property type="protein sequence ID" value="KAK9864930.1"/>
    <property type="molecule type" value="Genomic_DNA"/>
</dbReference>
<dbReference type="InterPro" id="IPR029021">
    <property type="entry name" value="Prot-tyrosine_phosphatase-like"/>
</dbReference>
<dbReference type="PANTHER" id="PTHR31126:SF10">
    <property type="entry name" value="PROTEIN PHOSPHATASE, PUTATIVE (AFU_ORTHOLOGUE AFUA_6G06650)-RELATED"/>
    <property type="match status" value="1"/>
</dbReference>
<evidence type="ECO:0000259" key="1">
    <source>
        <dbReference type="PROSITE" id="PS50056"/>
    </source>
</evidence>
<comment type="caution">
    <text evidence="2">The sequence shown here is derived from an EMBL/GenBank/DDBJ whole genome shotgun (WGS) entry which is preliminary data.</text>
</comment>
<sequence>SDDLSNQQLTDIGAKTFLDLRVPQKFFTFAELKLLRHDRRTKGHKAPEQTESAKKLQPRPWQGCVTITSAAFRPCIPKHSLPPRCRFCTAAIAQEKGRTVSVFHVELMQTSAKAAVFTSLPNGVKWQTLTSCCRGSNPKETVEKNIGDEKPISYAHLYKILFDHSKKQFAQALRIFSRSELYPILIHCQHGLDRTGMVVLLLMMLCHVPVKDVVKEYVQSETSFQEAGPEGEEMHPDDKQMFADSILQTIEYFLNKWGTAEQYALAIGLKSREILAIKHNILADGKPVEILVPDLVNHQPGSKGPGLMDRRT</sequence>
<evidence type="ECO:0000313" key="3">
    <source>
        <dbReference type="Proteomes" id="UP001485043"/>
    </source>
</evidence>
<dbReference type="PROSITE" id="PS00383">
    <property type="entry name" value="TYR_PHOSPHATASE_1"/>
    <property type="match status" value="1"/>
</dbReference>
<dbReference type="InterPro" id="IPR026893">
    <property type="entry name" value="Tyr/Ser_Pase_IphP-type"/>
</dbReference>
<reference evidence="2 3" key="1">
    <citation type="journal article" date="2024" name="Nat. Commun.">
        <title>Phylogenomics reveals the evolutionary origins of lichenization in chlorophyte algae.</title>
        <authorList>
            <person name="Puginier C."/>
            <person name="Libourel C."/>
            <person name="Otte J."/>
            <person name="Skaloud P."/>
            <person name="Haon M."/>
            <person name="Grisel S."/>
            <person name="Petersen M."/>
            <person name="Berrin J.G."/>
            <person name="Delaux P.M."/>
            <person name="Dal Grande F."/>
            <person name="Keller J."/>
        </authorList>
    </citation>
    <scope>NUCLEOTIDE SEQUENCE [LARGE SCALE GENOMIC DNA]</scope>
    <source>
        <strain evidence="2 3">SAG 2523</strain>
    </source>
</reference>
<dbReference type="GO" id="GO:0004721">
    <property type="term" value="F:phosphoprotein phosphatase activity"/>
    <property type="evidence" value="ECO:0007669"/>
    <property type="project" value="InterPro"/>
</dbReference>
<dbReference type="AlphaFoldDB" id="A0AAW1T779"/>
<dbReference type="PANTHER" id="PTHR31126">
    <property type="entry name" value="TYROSINE-PROTEIN PHOSPHATASE"/>
    <property type="match status" value="1"/>
</dbReference>
<keyword evidence="3" id="KW-1185">Reference proteome</keyword>
<dbReference type="InterPro" id="IPR000387">
    <property type="entry name" value="Tyr_Pase_dom"/>
</dbReference>
<feature type="non-terminal residue" evidence="2">
    <location>
        <position position="1"/>
    </location>
</feature>
<proteinExistence type="predicted"/>
<feature type="domain" description="Tyrosine specific protein phosphatases" evidence="1">
    <location>
        <begin position="167"/>
        <end position="215"/>
    </location>
</feature>
<organism evidence="2 3">
    <name type="scientific">Apatococcus fuscideae</name>
    <dbReference type="NCBI Taxonomy" id="2026836"/>
    <lineage>
        <taxon>Eukaryota</taxon>
        <taxon>Viridiplantae</taxon>
        <taxon>Chlorophyta</taxon>
        <taxon>core chlorophytes</taxon>
        <taxon>Trebouxiophyceae</taxon>
        <taxon>Chlorellales</taxon>
        <taxon>Chlorellaceae</taxon>
        <taxon>Apatococcus</taxon>
    </lineage>
</organism>
<name>A0AAW1T779_9CHLO</name>